<keyword evidence="5" id="KW-0067">ATP-binding</keyword>
<dbReference type="Pfam" id="PF00733">
    <property type="entry name" value="Asn_synthase"/>
    <property type="match status" value="1"/>
</dbReference>
<gene>
    <name evidence="10" type="ORF">JMJ55_26090</name>
</gene>
<feature type="domain" description="Glutamine amidotransferase type-2" evidence="9">
    <location>
        <begin position="55"/>
        <end position="153"/>
    </location>
</feature>
<evidence type="ECO:0000256" key="6">
    <source>
        <dbReference type="ARBA" id="ARBA00048741"/>
    </source>
</evidence>
<evidence type="ECO:0000256" key="5">
    <source>
        <dbReference type="ARBA" id="ARBA00022840"/>
    </source>
</evidence>
<comment type="caution">
    <text evidence="10">The sequence shown here is derived from an EMBL/GenBank/DDBJ whole genome shotgun (WGS) entry which is preliminary data.</text>
</comment>
<dbReference type="InterPro" id="IPR006426">
    <property type="entry name" value="Asn_synth_AEB"/>
</dbReference>
<dbReference type="InterPro" id="IPR001962">
    <property type="entry name" value="Asn_synthase"/>
</dbReference>
<sequence length="592" mass="62075">MQGVVGWVGGRGMSVAETAAAIRATLAAFPALSMPGRSLQGGAAILTALGQASSVAAEGDLLVACEGALTNRAALTSRLGPVPDESGDAGLILAAWRSWGQAVPGQLEGSFSFALRDAAAGTLFCARDPLGHIPFYYAQAGGAFAFSSSLPGLVTWRGLRRRANPDVLAHLLAFGYLPPDMTAFEGIATLEAGCCLELVPNAQPVLRRYWSLPEAAAEPRRRSPARTNGRPANTAAGKALRSRLAEACAGDQVPDAMLLFGDHAGPLLAAAVDGASLLRPSYRVQGPEDGEAVAIRGGAVLVGPAALAAAPAWLWETGEPAADPLLPIRHAILSSPALAQQTVGLDSGGDELVLSRPDYAQFAGMLEQLRSNPGAFRGGGFHGGAVMARDLVQLAAGYFTEAERLNLSGPGLLHTLAFAVADELGTGLETVPTEAAVDAAFRVDFARRLAAREAAAAWQASRGRPAPVLVPFLRREVVEWCVSRSQAVRRQLAAPAPAGAKSVPIDAWLRGPLHGFARDTFASSAFRNRGLYNLAYVDQLVEQCFEHGEPTGRLIWPLLCLELWFKTFIDRVPTKGLAPLTLERDASIIGVA</sequence>
<proteinExistence type="inferred from homology"/>
<evidence type="ECO:0000256" key="3">
    <source>
        <dbReference type="ARBA" id="ARBA00012737"/>
    </source>
</evidence>
<feature type="domain" description="Asparagine synthetase" evidence="8">
    <location>
        <begin position="502"/>
        <end position="565"/>
    </location>
</feature>
<accession>A0ABS1VAV9</accession>
<dbReference type="Gene3D" id="3.60.20.10">
    <property type="entry name" value="Glutamine Phosphoribosylpyrophosphate, subunit 1, domain 1"/>
    <property type="match status" value="1"/>
</dbReference>
<comment type="pathway">
    <text evidence="1">Amino-acid biosynthesis; L-asparagine biosynthesis; L-asparagine from L-aspartate (L-Gln route): step 1/1.</text>
</comment>
<comment type="similarity">
    <text evidence="2">Belongs to the asparagine synthetase family.</text>
</comment>
<evidence type="ECO:0000256" key="7">
    <source>
        <dbReference type="SAM" id="MobiDB-lite"/>
    </source>
</evidence>
<evidence type="ECO:0000256" key="2">
    <source>
        <dbReference type="ARBA" id="ARBA00005752"/>
    </source>
</evidence>
<dbReference type="PIRSF" id="PIRSF001589">
    <property type="entry name" value="Asn_synthetase_glu-h"/>
    <property type="match status" value="1"/>
</dbReference>
<dbReference type="SUPFAM" id="SSF56235">
    <property type="entry name" value="N-terminal nucleophile aminohydrolases (Ntn hydrolases)"/>
    <property type="match status" value="1"/>
</dbReference>
<evidence type="ECO:0000313" key="10">
    <source>
        <dbReference type="EMBL" id="MBL6458806.1"/>
    </source>
</evidence>
<protein>
    <recommendedName>
        <fullName evidence="3">asparagine synthase (glutamine-hydrolyzing)</fullName>
        <ecNumber evidence="3">6.3.5.4</ecNumber>
    </recommendedName>
</protein>
<evidence type="ECO:0000256" key="4">
    <source>
        <dbReference type="ARBA" id="ARBA00022741"/>
    </source>
</evidence>
<organism evidence="10 11">
    <name type="scientific">Belnapia mucosa</name>
    <dbReference type="NCBI Taxonomy" id="2804532"/>
    <lineage>
        <taxon>Bacteria</taxon>
        <taxon>Pseudomonadati</taxon>
        <taxon>Pseudomonadota</taxon>
        <taxon>Alphaproteobacteria</taxon>
        <taxon>Acetobacterales</taxon>
        <taxon>Roseomonadaceae</taxon>
        <taxon>Belnapia</taxon>
    </lineage>
</organism>
<dbReference type="PANTHER" id="PTHR43284:SF1">
    <property type="entry name" value="ASPARAGINE SYNTHETASE"/>
    <property type="match status" value="1"/>
</dbReference>
<dbReference type="Proteomes" id="UP000606490">
    <property type="component" value="Unassembled WGS sequence"/>
</dbReference>
<evidence type="ECO:0000313" key="11">
    <source>
        <dbReference type="Proteomes" id="UP000606490"/>
    </source>
</evidence>
<evidence type="ECO:0000256" key="1">
    <source>
        <dbReference type="ARBA" id="ARBA00005187"/>
    </source>
</evidence>
<feature type="region of interest" description="Disordered" evidence="7">
    <location>
        <begin position="217"/>
        <end position="236"/>
    </location>
</feature>
<dbReference type="EMBL" id="JAEUXJ010000019">
    <property type="protein sequence ID" value="MBL6458806.1"/>
    <property type="molecule type" value="Genomic_DNA"/>
</dbReference>
<reference evidence="10 11" key="1">
    <citation type="submission" date="2021-01" db="EMBL/GenBank/DDBJ databases">
        <title>Belnapia mucosa sp. nov. and Belnapia arida sp. nov., isolated from the Tabernas Desert (Almeria, Spain).</title>
        <authorList>
            <person name="Molina-Menor E."/>
            <person name="Vidal-Verdu A."/>
            <person name="Calonge A."/>
            <person name="Satari L."/>
            <person name="Pereto Magraner J."/>
            <person name="Porcar Miralles M."/>
        </authorList>
    </citation>
    <scope>NUCLEOTIDE SEQUENCE [LARGE SCALE GENOMIC DNA]</scope>
    <source>
        <strain evidence="10 11">T6</strain>
    </source>
</reference>
<dbReference type="EC" id="6.3.5.4" evidence="3"/>
<evidence type="ECO:0000259" key="8">
    <source>
        <dbReference type="Pfam" id="PF00733"/>
    </source>
</evidence>
<keyword evidence="4" id="KW-0547">Nucleotide-binding</keyword>
<dbReference type="InterPro" id="IPR017932">
    <property type="entry name" value="GATase_2_dom"/>
</dbReference>
<dbReference type="Pfam" id="PF13537">
    <property type="entry name" value="GATase_7"/>
    <property type="match status" value="1"/>
</dbReference>
<keyword evidence="11" id="KW-1185">Reference proteome</keyword>
<comment type="catalytic activity">
    <reaction evidence="6">
        <text>L-aspartate + L-glutamine + ATP + H2O = L-asparagine + L-glutamate + AMP + diphosphate + H(+)</text>
        <dbReference type="Rhea" id="RHEA:12228"/>
        <dbReference type="ChEBI" id="CHEBI:15377"/>
        <dbReference type="ChEBI" id="CHEBI:15378"/>
        <dbReference type="ChEBI" id="CHEBI:29985"/>
        <dbReference type="ChEBI" id="CHEBI:29991"/>
        <dbReference type="ChEBI" id="CHEBI:30616"/>
        <dbReference type="ChEBI" id="CHEBI:33019"/>
        <dbReference type="ChEBI" id="CHEBI:58048"/>
        <dbReference type="ChEBI" id="CHEBI:58359"/>
        <dbReference type="ChEBI" id="CHEBI:456215"/>
        <dbReference type="EC" id="6.3.5.4"/>
    </reaction>
</comment>
<evidence type="ECO:0000259" key="9">
    <source>
        <dbReference type="Pfam" id="PF13537"/>
    </source>
</evidence>
<dbReference type="SUPFAM" id="SSF52402">
    <property type="entry name" value="Adenine nucleotide alpha hydrolases-like"/>
    <property type="match status" value="1"/>
</dbReference>
<name>A0ABS1VAV9_9PROT</name>
<dbReference type="PANTHER" id="PTHR43284">
    <property type="entry name" value="ASPARAGINE SYNTHETASE (GLUTAMINE-HYDROLYZING)"/>
    <property type="match status" value="1"/>
</dbReference>
<dbReference type="InterPro" id="IPR051786">
    <property type="entry name" value="ASN_synthetase/amidase"/>
</dbReference>
<dbReference type="InterPro" id="IPR029055">
    <property type="entry name" value="Ntn_hydrolases_N"/>
</dbReference>